<dbReference type="InterPro" id="IPR032466">
    <property type="entry name" value="Metal_Hydrolase"/>
</dbReference>
<feature type="region of interest" description="Disordered" evidence="1">
    <location>
        <begin position="509"/>
        <end position="529"/>
    </location>
</feature>
<dbReference type="SUPFAM" id="SSF51556">
    <property type="entry name" value="Metallo-dependent hydrolases"/>
    <property type="match status" value="1"/>
</dbReference>
<evidence type="ECO:0000256" key="1">
    <source>
        <dbReference type="SAM" id="MobiDB-lite"/>
    </source>
</evidence>
<organism evidence="3 4">
    <name type="scientific">Laetiporus sulphureus 93-53</name>
    <dbReference type="NCBI Taxonomy" id="1314785"/>
    <lineage>
        <taxon>Eukaryota</taxon>
        <taxon>Fungi</taxon>
        <taxon>Dikarya</taxon>
        <taxon>Basidiomycota</taxon>
        <taxon>Agaricomycotina</taxon>
        <taxon>Agaricomycetes</taxon>
        <taxon>Polyporales</taxon>
        <taxon>Laetiporus</taxon>
    </lineage>
</organism>
<dbReference type="OrthoDB" id="10258955at2759"/>
<feature type="domain" description="Amidohydrolase-related" evidence="2">
    <location>
        <begin position="407"/>
        <end position="487"/>
    </location>
</feature>
<evidence type="ECO:0000313" key="3">
    <source>
        <dbReference type="EMBL" id="KZT11046.1"/>
    </source>
</evidence>
<dbReference type="PANTHER" id="PTHR43668:SF5">
    <property type="entry name" value="AMIDOHYDROLASE 3 DOMAIN-CONTAINING PROTEIN"/>
    <property type="match status" value="1"/>
</dbReference>
<name>A0A165GZL7_9APHY</name>
<dbReference type="GO" id="GO:0004038">
    <property type="term" value="F:allantoinase activity"/>
    <property type="evidence" value="ECO:0007669"/>
    <property type="project" value="TreeGrafter"/>
</dbReference>
<accession>A0A165GZL7</accession>
<dbReference type="GeneID" id="63831199"/>
<keyword evidence="4" id="KW-1185">Reference proteome</keyword>
<proteinExistence type="predicted"/>
<dbReference type="AlphaFoldDB" id="A0A165GZL7"/>
<sequence>MAVRNVPSSRGSRVVCAIFALGLLAVSAIASIAFSHASLSSIRQGRGTRVPLRAANILQHCRALVRKPGPPETFHGRVYSDRFQPGTRPVHLRNASLWTGRAQGLEVIRGDLFLANGIIKAVEEVSQELLDANNGNVLTFDLNGAWITPGIIDVHSHLAVESAPSLRGSSDGNSWQGLVLPWLRSLDALNTHDEGFMHSIAGGVTTSLILPGSADAIGGQGFVIKLRPTDERSPSSMLLEPPFSLNGSDIDLDLPPRWRHMKHACGENPARVYSGTRMDTTWAYREAYNKARDIMTAQDEYCAKALAGDWDALSGQSFPNNLQWEALVDVLRGKVKVQTHCYEAVDFDDFVRLSNEFQFPVAAFHHAHEAYLVLDLLKQAYEHTPAIAMFATFARYKREAFRHSEFAPRILADAGVPVIMKSDHPAILSRYLVNEAAQAHYYGLPENVALASVISTPATVLGLDHRIGYLKEGYDADVVIWDSHPLSLGATPNQVIIDGIPQFEHPYTAKKPASHQHAPTTPSFDDEASQTLRFDGLPPLAPPVSTNGTVVFTNVSSMWIRGFLGQGVVQTHASDGDAEHVVVAHAGRVVCSGTGDACLSFMVHSDAVMINLHRGALQPGLTTYGSSLGLQEVAMEVSTTDGAGYDPLEADVPSIAGGEYYVPRAVDGLQYGSRDALLAYRHGVTLGITPPMHSSLFGGLSTAFSLGSPHKLDKGAVVQDVTALHVSLARGGTSSVSTQVAALRRMLLEPIGERGAWLGKVRNGWIPLVIDVDSADVIATLIDLKHEVELVTGVRMKMTISGGTEAHLLAEELAGADIGVILKPPRSYPYDWDRKRILAGPPLTQEGPVAHLMKHGVKVGLGPHGISGDYAMSAWAVRNLRFDAAWAYLESPHILTKTSAFALASSNVEELLGLQVIPGQEDLVATSYSDVLGFEGKVVAVISPRRGVIDLFE</sequence>
<dbReference type="PANTHER" id="PTHR43668">
    <property type="entry name" value="ALLANTOINASE"/>
    <property type="match status" value="1"/>
</dbReference>
<dbReference type="GO" id="GO:0005737">
    <property type="term" value="C:cytoplasm"/>
    <property type="evidence" value="ECO:0007669"/>
    <property type="project" value="TreeGrafter"/>
</dbReference>
<dbReference type="Proteomes" id="UP000076871">
    <property type="component" value="Unassembled WGS sequence"/>
</dbReference>
<dbReference type="InterPro" id="IPR006680">
    <property type="entry name" value="Amidohydro-rel"/>
</dbReference>
<evidence type="ECO:0000259" key="2">
    <source>
        <dbReference type="Pfam" id="PF01979"/>
    </source>
</evidence>
<dbReference type="EMBL" id="KV427608">
    <property type="protein sequence ID" value="KZT11046.1"/>
    <property type="molecule type" value="Genomic_DNA"/>
</dbReference>
<dbReference type="Gene3D" id="3.20.20.140">
    <property type="entry name" value="Metal-dependent hydrolases"/>
    <property type="match status" value="2"/>
</dbReference>
<reference evidence="3 4" key="1">
    <citation type="journal article" date="2016" name="Mol. Biol. Evol.">
        <title>Comparative Genomics of Early-Diverging Mushroom-Forming Fungi Provides Insights into the Origins of Lignocellulose Decay Capabilities.</title>
        <authorList>
            <person name="Nagy L.G."/>
            <person name="Riley R."/>
            <person name="Tritt A."/>
            <person name="Adam C."/>
            <person name="Daum C."/>
            <person name="Floudas D."/>
            <person name="Sun H."/>
            <person name="Yadav J.S."/>
            <person name="Pangilinan J."/>
            <person name="Larsson K.H."/>
            <person name="Matsuura K."/>
            <person name="Barry K."/>
            <person name="Labutti K."/>
            <person name="Kuo R."/>
            <person name="Ohm R.A."/>
            <person name="Bhattacharya S.S."/>
            <person name="Shirouzu T."/>
            <person name="Yoshinaga Y."/>
            <person name="Martin F.M."/>
            <person name="Grigoriev I.V."/>
            <person name="Hibbett D.S."/>
        </authorList>
    </citation>
    <scope>NUCLEOTIDE SEQUENCE [LARGE SCALE GENOMIC DNA]</scope>
    <source>
        <strain evidence="3 4">93-53</strain>
    </source>
</reference>
<gene>
    <name evidence="3" type="ORF">LAESUDRAFT_809876</name>
</gene>
<protein>
    <recommendedName>
        <fullName evidence="2">Amidohydrolase-related domain-containing protein</fullName>
    </recommendedName>
</protein>
<dbReference type="InterPro" id="IPR011059">
    <property type="entry name" value="Metal-dep_hydrolase_composite"/>
</dbReference>
<dbReference type="GO" id="GO:0006145">
    <property type="term" value="P:purine nucleobase catabolic process"/>
    <property type="evidence" value="ECO:0007669"/>
    <property type="project" value="TreeGrafter"/>
</dbReference>
<dbReference type="RefSeq" id="XP_040768786.1">
    <property type="nucleotide sequence ID" value="XM_040914171.1"/>
</dbReference>
<dbReference type="Pfam" id="PF01979">
    <property type="entry name" value="Amidohydro_1"/>
    <property type="match status" value="1"/>
</dbReference>
<evidence type="ECO:0000313" key="4">
    <source>
        <dbReference type="Proteomes" id="UP000076871"/>
    </source>
</evidence>
<dbReference type="InterPro" id="IPR050138">
    <property type="entry name" value="DHOase/Allantoinase_Hydrolase"/>
</dbReference>
<dbReference type="SUPFAM" id="SSF51338">
    <property type="entry name" value="Composite domain of metallo-dependent hydrolases"/>
    <property type="match status" value="1"/>
</dbReference>
<dbReference type="InParanoid" id="A0A165GZL7"/>
<dbReference type="STRING" id="1314785.A0A165GZL7"/>